<evidence type="ECO:0000313" key="9">
    <source>
        <dbReference type="Proteomes" id="UP000039324"/>
    </source>
</evidence>
<keyword evidence="8" id="KW-0496">Mitochondrion</keyword>
<dbReference type="InterPro" id="IPR008271">
    <property type="entry name" value="Ser/Thr_kinase_AS"/>
</dbReference>
<evidence type="ECO:0000313" key="10">
    <source>
        <dbReference type="Proteomes" id="UP000290189"/>
    </source>
</evidence>
<feature type="signal peptide" evidence="5">
    <location>
        <begin position="1"/>
        <end position="24"/>
    </location>
</feature>
<dbReference type="GO" id="GO:0005524">
    <property type="term" value="F:ATP binding"/>
    <property type="evidence" value="ECO:0007669"/>
    <property type="project" value="UniProtKB-UniRule"/>
</dbReference>
<name>A0A0G4J008_PLABS</name>
<feature type="binding site" evidence="3">
    <location>
        <position position="90"/>
    </location>
    <ligand>
        <name>ATP</name>
        <dbReference type="ChEBI" id="CHEBI:30616"/>
    </ligand>
</feature>
<dbReference type="PROSITE" id="PS00108">
    <property type="entry name" value="PROTEIN_KINASE_ST"/>
    <property type="match status" value="1"/>
</dbReference>
<dbReference type="GO" id="GO:0004674">
    <property type="term" value="F:protein serine/threonine kinase activity"/>
    <property type="evidence" value="ECO:0007669"/>
    <property type="project" value="UniProtKB-KW"/>
</dbReference>
<keyword evidence="9" id="KW-1185">Reference proteome</keyword>
<dbReference type="InterPro" id="IPR011009">
    <property type="entry name" value="Kinase-like_dom_sf"/>
</dbReference>
<dbReference type="EMBL" id="CDSF01000106">
    <property type="protein sequence ID" value="CEP00968.1"/>
    <property type="molecule type" value="Genomic_DNA"/>
</dbReference>
<dbReference type="Proteomes" id="UP000039324">
    <property type="component" value="Unassembled WGS sequence"/>
</dbReference>
<keyword evidence="1 3" id="KW-0547">Nucleotide-binding</keyword>
<sequence length="310" mass="34535">MDLGRRVLLLSSASLCSLLWLTSGSPSLQALHIARPSLRIVAPVSNYKPESCGGDSPWEYYRCGDLIGVGGFSNVFRAEHRRTKRQVAVKVMNATIKTRRIFANEIDALRRIRDRHDVLKLHDAFANRRHMYIVTELLSGADLFEATAGGAVSDDDLPSTFRMMVDAVAYLHDIGICHLDIKLENFMFTHPAGVPGRTLKLIDFGLAMPVQDRAKYAPLMFGTEGYFAPERRYTCTGAQLKASDVWALGICLYLMATAGAMPVPTSSRSVGIRVNPAERPTLYNILVGLLELDTRRRLTCREALTNDYLR</sequence>
<reference evidence="8 10" key="2">
    <citation type="submission" date="2018-03" db="EMBL/GenBank/DDBJ databases">
        <authorList>
            <person name="Fogelqvist J."/>
        </authorList>
    </citation>
    <scope>NUCLEOTIDE SEQUENCE [LARGE SCALE GENOMIC DNA]</scope>
</reference>
<dbReference type="EMBL" id="OVEO01000004">
    <property type="protein sequence ID" value="SPQ95320.1"/>
    <property type="molecule type" value="Genomic_DNA"/>
</dbReference>
<proteinExistence type="inferred from homology"/>
<protein>
    <recommendedName>
        <fullName evidence="6">Protein kinase domain-containing protein</fullName>
    </recommendedName>
</protein>
<dbReference type="InterPro" id="IPR017441">
    <property type="entry name" value="Protein_kinase_ATP_BS"/>
</dbReference>
<dbReference type="PROSITE" id="PS50011">
    <property type="entry name" value="PROTEIN_KINASE_DOM"/>
    <property type="match status" value="1"/>
</dbReference>
<dbReference type="PANTHER" id="PTHR24347">
    <property type="entry name" value="SERINE/THREONINE-PROTEIN KINASE"/>
    <property type="match status" value="1"/>
</dbReference>
<evidence type="ECO:0000256" key="5">
    <source>
        <dbReference type="SAM" id="SignalP"/>
    </source>
</evidence>
<evidence type="ECO:0000256" key="2">
    <source>
        <dbReference type="ARBA" id="ARBA00022840"/>
    </source>
</evidence>
<feature type="domain" description="Protein kinase" evidence="6">
    <location>
        <begin position="61"/>
        <end position="309"/>
    </location>
</feature>
<gene>
    <name evidence="7" type="ORF">PBRA_008280</name>
    <name evidence="8" type="ORF">PLBR_LOCUS2535</name>
</gene>
<dbReference type="Gene3D" id="1.10.510.10">
    <property type="entry name" value="Transferase(Phosphotransferase) domain 1"/>
    <property type="match status" value="1"/>
</dbReference>
<evidence type="ECO:0000256" key="1">
    <source>
        <dbReference type="ARBA" id="ARBA00022741"/>
    </source>
</evidence>
<evidence type="ECO:0000313" key="8">
    <source>
        <dbReference type="EMBL" id="SPQ95320.1"/>
    </source>
</evidence>
<organism evidence="7 9">
    <name type="scientific">Plasmodiophora brassicae</name>
    <name type="common">Clubroot disease agent</name>
    <dbReference type="NCBI Taxonomy" id="37360"/>
    <lineage>
        <taxon>Eukaryota</taxon>
        <taxon>Sar</taxon>
        <taxon>Rhizaria</taxon>
        <taxon>Endomyxa</taxon>
        <taxon>Phytomyxea</taxon>
        <taxon>Plasmodiophorida</taxon>
        <taxon>Plasmodiophoridae</taxon>
        <taxon>Plasmodiophora</taxon>
    </lineage>
</organism>
<accession>A0A0G4J008</accession>
<dbReference type="Proteomes" id="UP000290189">
    <property type="component" value="Unassembled WGS sequence"/>
</dbReference>
<dbReference type="Pfam" id="PF00069">
    <property type="entry name" value="Pkinase"/>
    <property type="match status" value="1"/>
</dbReference>
<feature type="chain" id="PRO_5033223819" description="Protein kinase domain-containing protein" evidence="5">
    <location>
        <begin position="25"/>
        <end position="310"/>
    </location>
</feature>
<keyword evidence="4" id="KW-0808">Transferase</keyword>
<comment type="similarity">
    <text evidence="4">Belongs to the protein kinase superfamily.</text>
</comment>
<dbReference type="PROSITE" id="PS00107">
    <property type="entry name" value="PROTEIN_KINASE_ATP"/>
    <property type="match status" value="1"/>
</dbReference>
<evidence type="ECO:0000313" key="7">
    <source>
        <dbReference type="EMBL" id="CEP00968.1"/>
    </source>
</evidence>
<dbReference type="OrthoDB" id="4062651at2759"/>
<keyword evidence="4" id="KW-0723">Serine/threonine-protein kinase</keyword>
<reference evidence="7 9" key="1">
    <citation type="submission" date="2015-02" db="EMBL/GenBank/DDBJ databases">
        <authorList>
            <person name="Chooi Y.-H."/>
        </authorList>
    </citation>
    <scope>NUCLEOTIDE SEQUENCE [LARGE SCALE GENOMIC DNA]</scope>
    <source>
        <strain evidence="7">E3</strain>
    </source>
</reference>
<keyword evidence="2 3" id="KW-0067">ATP-binding</keyword>
<dbReference type="SUPFAM" id="SSF56112">
    <property type="entry name" value="Protein kinase-like (PK-like)"/>
    <property type="match status" value="1"/>
</dbReference>
<dbReference type="AlphaFoldDB" id="A0A0G4J008"/>
<dbReference type="STRING" id="37360.A0A0G4J008"/>
<evidence type="ECO:0000259" key="6">
    <source>
        <dbReference type="PROSITE" id="PS50011"/>
    </source>
</evidence>
<geneLocation type="mitochondrion" evidence="8"/>
<keyword evidence="4" id="KW-0418">Kinase</keyword>
<evidence type="ECO:0000256" key="3">
    <source>
        <dbReference type="PROSITE-ProRule" id="PRU10141"/>
    </source>
</evidence>
<dbReference type="SMART" id="SM00220">
    <property type="entry name" value="S_TKc"/>
    <property type="match status" value="1"/>
</dbReference>
<keyword evidence="5" id="KW-0732">Signal</keyword>
<dbReference type="InterPro" id="IPR000719">
    <property type="entry name" value="Prot_kinase_dom"/>
</dbReference>
<evidence type="ECO:0000256" key="4">
    <source>
        <dbReference type="RuleBase" id="RU000304"/>
    </source>
</evidence>